<comment type="similarity">
    <text evidence="6">Belongs to the TacA antitoxin family.</text>
</comment>
<dbReference type="InterPro" id="IPR010985">
    <property type="entry name" value="Ribbon_hlx_hlx"/>
</dbReference>
<dbReference type="EMBL" id="JAMOIL010000032">
    <property type="protein sequence ID" value="MCM0622339.1"/>
    <property type="molecule type" value="Genomic_DNA"/>
</dbReference>
<keyword evidence="8" id="KW-1185">Reference proteome</keyword>
<protein>
    <submittedName>
        <fullName evidence="7">DUF1778 domain-containing protein</fullName>
    </submittedName>
</protein>
<dbReference type="SUPFAM" id="SSF47598">
    <property type="entry name" value="Ribbon-helix-helix"/>
    <property type="match status" value="1"/>
</dbReference>
<keyword evidence="2" id="KW-1277">Toxin-antitoxin system</keyword>
<evidence type="ECO:0000256" key="3">
    <source>
        <dbReference type="ARBA" id="ARBA00023015"/>
    </source>
</evidence>
<evidence type="ECO:0000256" key="5">
    <source>
        <dbReference type="ARBA" id="ARBA00023163"/>
    </source>
</evidence>
<evidence type="ECO:0000256" key="4">
    <source>
        <dbReference type="ARBA" id="ARBA00023125"/>
    </source>
</evidence>
<comment type="caution">
    <text evidence="7">The sequence shown here is derived from an EMBL/GenBank/DDBJ whole genome shotgun (WGS) entry which is preliminary data.</text>
</comment>
<keyword evidence="1" id="KW-0678">Repressor</keyword>
<evidence type="ECO:0000313" key="8">
    <source>
        <dbReference type="Proteomes" id="UP001139485"/>
    </source>
</evidence>
<dbReference type="InterPro" id="IPR014795">
    <property type="entry name" value="TacA_1-like"/>
</dbReference>
<evidence type="ECO:0000256" key="2">
    <source>
        <dbReference type="ARBA" id="ARBA00022649"/>
    </source>
</evidence>
<dbReference type="PANTHER" id="PTHR35401:SF1">
    <property type="entry name" value="CYTOPLASMIC PROTEIN"/>
    <property type="match status" value="1"/>
</dbReference>
<dbReference type="Proteomes" id="UP001139485">
    <property type="component" value="Unassembled WGS sequence"/>
</dbReference>
<dbReference type="GO" id="GO:0003677">
    <property type="term" value="F:DNA binding"/>
    <property type="evidence" value="ECO:0007669"/>
    <property type="project" value="UniProtKB-KW"/>
</dbReference>
<dbReference type="GO" id="GO:0006355">
    <property type="term" value="P:regulation of DNA-templated transcription"/>
    <property type="evidence" value="ECO:0007669"/>
    <property type="project" value="InterPro"/>
</dbReference>
<sequence>MALTQTRPTAKTERFELRLSADMARDLVAAAAALGVTRSQFALDAVEERASHVLARADATLMDAQTFDRMMSSLETPDPMPRLKAHLADAVPYRVR</sequence>
<evidence type="ECO:0000256" key="6">
    <source>
        <dbReference type="ARBA" id="ARBA00049988"/>
    </source>
</evidence>
<proteinExistence type="inferred from homology"/>
<keyword evidence="4" id="KW-0238">DNA-binding</keyword>
<dbReference type="RefSeq" id="WP_250828563.1">
    <property type="nucleotide sequence ID" value="NZ_JAMOIL010000032.1"/>
</dbReference>
<name>A0A9X2DB33_9ACTN</name>
<dbReference type="Pfam" id="PF08681">
    <property type="entry name" value="TacA1"/>
    <property type="match status" value="1"/>
</dbReference>
<accession>A0A9X2DB33</accession>
<dbReference type="Gene3D" id="1.20.5.780">
    <property type="entry name" value="Single helix bin"/>
    <property type="match status" value="1"/>
</dbReference>
<dbReference type="PANTHER" id="PTHR35401">
    <property type="entry name" value="COPG FAMILY HELIX-TURN-HELIX PROTEIN-RELATED-RELATED"/>
    <property type="match status" value="1"/>
</dbReference>
<organism evidence="7 8">
    <name type="scientific">Nocardioides bruguierae</name>
    <dbReference type="NCBI Taxonomy" id="2945102"/>
    <lineage>
        <taxon>Bacteria</taxon>
        <taxon>Bacillati</taxon>
        <taxon>Actinomycetota</taxon>
        <taxon>Actinomycetes</taxon>
        <taxon>Propionibacteriales</taxon>
        <taxon>Nocardioidaceae</taxon>
        <taxon>Nocardioides</taxon>
    </lineage>
</organism>
<keyword evidence="3" id="KW-0805">Transcription regulation</keyword>
<evidence type="ECO:0000256" key="1">
    <source>
        <dbReference type="ARBA" id="ARBA00022491"/>
    </source>
</evidence>
<keyword evidence="5" id="KW-0804">Transcription</keyword>
<dbReference type="AlphaFoldDB" id="A0A9X2DB33"/>
<reference evidence="7" key="1">
    <citation type="submission" date="2022-05" db="EMBL/GenBank/DDBJ databases">
        <authorList>
            <person name="Tuo L."/>
        </authorList>
    </citation>
    <scope>NUCLEOTIDE SEQUENCE</scope>
    <source>
        <strain evidence="7">BSK12Z-4</strain>
    </source>
</reference>
<evidence type="ECO:0000313" key="7">
    <source>
        <dbReference type="EMBL" id="MCM0622339.1"/>
    </source>
</evidence>
<gene>
    <name evidence="7" type="ORF">M8330_18760</name>
</gene>